<protein>
    <submittedName>
        <fullName evidence="1">Uncharacterized protein</fullName>
    </submittedName>
</protein>
<dbReference type="KEGG" id="bpro:PMF13cell1_01476"/>
<dbReference type="Proteomes" id="UP000289794">
    <property type="component" value="Chromosome"/>
</dbReference>
<organism evidence="1 2">
    <name type="scientific">Blautia producta</name>
    <dbReference type="NCBI Taxonomy" id="33035"/>
    <lineage>
        <taxon>Bacteria</taxon>
        <taxon>Bacillati</taxon>
        <taxon>Bacillota</taxon>
        <taxon>Clostridia</taxon>
        <taxon>Lachnospirales</taxon>
        <taxon>Lachnospiraceae</taxon>
        <taxon>Blautia</taxon>
    </lineage>
</organism>
<gene>
    <name evidence="1" type="ORF">PMF13cell1_01476</name>
</gene>
<evidence type="ECO:0000313" key="2">
    <source>
        <dbReference type="Proteomes" id="UP000289794"/>
    </source>
</evidence>
<accession>A0A4P6LXM9</accession>
<name>A0A4P6LXM9_9FIRM</name>
<evidence type="ECO:0000313" key="1">
    <source>
        <dbReference type="EMBL" id="QBE95950.1"/>
    </source>
</evidence>
<dbReference type="EMBL" id="CP035945">
    <property type="protein sequence ID" value="QBE95950.1"/>
    <property type="molecule type" value="Genomic_DNA"/>
</dbReference>
<proteinExistence type="predicted"/>
<dbReference type="AlphaFoldDB" id="A0A4P6LXM9"/>
<reference evidence="1 2" key="1">
    <citation type="submission" date="2019-01" db="EMBL/GenBank/DDBJ databases">
        <title>PMF-metabolizing Aryl O-demethylase.</title>
        <authorList>
            <person name="Kim M."/>
        </authorList>
    </citation>
    <scope>NUCLEOTIDE SEQUENCE [LARGE SCALE GENOMIC DNA]</scope>
    <source>
        <strain evidence="1 2">PMF1</strain>
    </source>
</reference>
<dbReference type="RefSeq" id="WP_165392398.1">
    <property type="nucleotide sequence ID" value="NZ_CP035945.1"/>
</dbReference>
<sequence length="54" mass="6133">MMNQKKRVERQDVMNVAGDLGKEMEEFKKADLVGAESELLVTPKFTPLFTILCC</sequence>